<evidence type="ECO:0000313" key="1">
    <source>
        <dbReference type="EMBL" id="CAF4070145.1"/>
    </source>
</evidence>
<dbReference type="AlphaFoldDB" id="A0A819TUJ9"/>
<comment type="caution">
    <text evidence="1">The sequence shown here is derived from an EMBL/GenBank/DDBJ whole genome shotgun (WGS) entry which is preliminary data.</text>
</comment>
<reference evidence="1" key="1">
    <citation type="submission" date="2021-02" db="EMBL/GenBank/DDBJ databases">
        <authorList>
            <person name="Nowell W R."/>
        </authorList>
    </citation>
    <scope>NUCLEOTIDE SEQUENCE</scope>
</reference>
<evidence type="ECO:0000313" key="2">
    <source>
        <dbReference type="Proteomes" id="UP000663836"/>
    </source>
</evidence>
<feature type="non-terminal residue" evidence="1">
    <location>
        <position position="1"/>
    </location>
</feature>
<dbReference type="EMBL" id="CAJOBD010006784">
    <property type="protein sequence ID" value="CAF4070145.1"/>
    <property type="molecule type" value="Genomic_DNA"/>
</dbReference>
<accession>A0A819TUJ9</accession>
<sequence length="55" mass="6706">ELERKESDQINRFNPNEKIIKQWVMCKYQIKHRCIALHIENSSQYVNKDEILIMS</sequence>
<name>A0A819TUJ9_9BILA</name>
<dbReference type="Proteomes" id="UP000663836">
    <property type="component" value="Unassembled WGS sequence"/>
</dbReference>
<organism evidence="1 2">
    <name type="scientific">Rotaria sordida</name>
    <dbReference type="NCBI Taxonomy" id="392033"/>
    <lineage>
        <taxon>Eukaryota</taxon>
        <taxon>Metazoa</taxon>
        <taxon>Spiralia</taxon>
        <taxon>Gnathifera</taxon>
        <taxon>Rotifera</taxon>
        <taxon>Eurotatoria</taxon>
        <taxon>Bdelloidea</taxon>
        <taxon>Philodinida</taxon>
        <taxon>Philodinidae</taxon>
        <taxon>Rotaria</taxon>
    </lineage>
</organism>
<protein>
    <submittedName>
        <fullName evidence="1">Uncharacterized protein</fullName>
    </submittedName>
</protein>
<gene>
    <name evidence="1" type="ORF">JBS370_LOCUS30103</name>
</gene>
<proteinExistence type="predicted"/>